<dbReference type="Proteomes" id="UP001055072">
    <property type="component" value="Unassembled WGS sequence"/>
</dbReference>
<organism evidence="1 2">
    <name type="scientific">Irpex rosettiformis</name>
    <dbReference type="NCBI Taxonomy" id="378272"/>
    <lineage>
        <taxon>Eukaryota</taxon>
        <taxon>Fungi</taxon>
        <taxon>Dikarya</taxon>
        <taxon>Basidiomycota</taxon>
        <taxon>Agaricomycotina</taxon>
        <taxon>Agaricomycetes</taxon>
        <taxon>Polyporales</taxon>
        <taxon>Irpicaceae</taxon>
        <taxon>Irpex</taxon>
    </lineage>
</organism>
<accession>A0ACB8U619</accession>
<reference evidence="1" key="1">
    <citation type="journal article" date="2021" name="Environ. Microbiol.">
        <title>Gene family expansions and transcriptome signatures uncover fungal adaptations to wood decay.</title>
        <authorList>
            <person name="Hage H."/>
            <person name="Miyauchi S."/>
            <person name="Viragh M."/>
            <person name="Drula E."/>
            <person name="Min B."/>
            <person name="Chaduli D."/>
            <person name="Navarro D."/>
            <person name="Favel A."/>
            <person name="Norest M."/>
            <person name="Lesage-Meessen L."/>
            <person name="Balint B."/>
            <person name="Merenyi Z."/>
            <person name="de Eugenio L."/>
            <person name="Morin E."/>
            <person name="Martinez A.T."/>
            <person name="Baldrian P."/>
            <person name="Stursova M."/>
            <person name="Martinez M.J."/>
            <person name="Novotny C."/>
            <person name="Magnuson J.K."/>
            <person name="Spatafora J.W."/>
            <person name="Maurice S."/>
            <person name="Pangilinan J."/>
            <person name="Andreopoulos W."/>
            <person name="LaButti K."/>
            <person name="Hundley H."/>
            <person name="Na H."/>
            <person name="Kuo A."/>
            <person name="Barry K."/>
            <person name="Lipzen A."/>
            <person name="Henrissat B."/>
            <person name="Riley R."/>
            <person name="Ahrendt S."/>
            <person name="Nagy L.G."/>
            <person name="Grigoriev I.V."/>
            <person name="Martin F."/>
            <person name="Rosso M.N."/>
        </authorList>
    </citation>
    <scope>NUCLEOTIDE SEQUENCE</scope>
    <source>
        <strain evidence="1">CBS 384.51</strain>
    </source>
</reference>
<dbReference type="EMBL" id="MU274909">
    <property type="protein sequence ID" value="KAI0089763.1"/>
    <property type="molecule type" value="Genomic_DNA"/>
</dbReference>
<comment type="caution">
    <text evidence="1">The sequence shown here is derived from an EMBL/GenBank/DDBJ whole genome shotgun (WGS) entry which is preliminary data.</text>
</comment>
<proteinExistence type="predicted"/>
<evidence type="ECO:0000313" key="1">
    <source>
        <dbReference type="EMBL" id="KAI0089763.1"/>
    </source>
</evidence>
<sequence length="426" mass="47738">MAQESVAGCQPPYMTPPVGDDCPVERIPDEIILYIFTIIVAPSEIGIRANPDTSEEGGKASPSTLVGRKLQDIIAHVCGRWRAIALEMPSLWKCIDFTDGPPFDRSQAWIKRTKDYPLDIVLQCKRTRSIGFEDEESHIDPCDLPAILDIILPRVSRWGSFSFAADDTREINDMVFALSTAGEASELKSMILSYRGALGWYRFVPFEVEEQLYVPFRGRAPKLLKLELDRVHLDWAQSSFFHGSSLAHLKVISNPSHLTLRPSFHDFTRTLGGCSNLSQLSLTNFGPSEDVSSWPTGSVTELPSLKRLTLSSFNTFYLAGLLRHLRFPNLRVMMAMMTTTTHTDDLVASLCSAISPTKLVDLQLAWVHIAKRERDAAANRLLASIECLDGVLHIDRITTEMVFNAFTARWKQMDDPRCGLTDDDEC</sequence>
<name>A0ACB8U619_9APHY</name>
<gene>
    <name evidence="1" type="ORF">BDY19DRAFT_84329</name>
</gene>
<keyword evidence="2" id="KW-1185">Reference proteome</keyword>
<protein>
    <submittedName>
        <fullName evidence="1">Uncharacterized protein</fullName>
    </submittedName>
</protein>
<evidence type="ECO:0000313" key="2">
    <source>
        <dbReference type="Proteomes" id="UP001055072"/>
    </source>
</evidence>